<protein>
    <submittedName>
        <fullName evidence="2">Uncharacterized protein</fullName>
    </submittedName>
</protein>
<sequence length="110" mass="12078">MVALPCFFPLSSGHTDPHFTPGRLLEHPDRCHMMRQVIPSYCLTVRTLAHAQDALSDRNQSDSLYGVPYGPHDWFPVSPAFEYLTASAPPNPAGTNSDTCNAVENHKAAD</sequence>
<accession>A0A1D1UT45</accession>
<feature type="region of interest" description="Disordered" evidence="1">
    <location>
        <begin position="87"/>
        <end position="110"/>
    </location>
</feature>
<evidence type="ECO:0000256" key="1">
    <source>
        <dbReference type="SAM" id="MobiDB-lite"/>
    </source>
</evidence>
<dbReference type="Proteomes" id="UP000186922">
    <property type="component" value="Unassembled WGS sequence"/>
</dbReference>
<comment type="caution">
    <text evidence="2">The sequence shown here is derived from an EMBL/GenBank/DDBJ whole genome shotgun (WGS) entry which is preliminary data.</text>
</comment>
<proteinExistence type="predicted"/>
<dbReference type="EMBL" id="BDGG01000002">
    <property type="protein sequence ID" value="GAU92854.1"/>
    <property type="molecule type" value="Genomic_DNA"/>
</dbReference>
<dbReference type="AlphaFoldDB" id="A0A1D1UT45"/>
<gene>
    <name evidence="2" type="primary">RvY_04880-1</name>
    <name evidence="2" type="synonym">RvY_04880.1</name>
    <name evidence="2" type="ORF">RvY_04880</name>
</gene>
<keyword evidence="3" id="KW-1185">Reference proteome</keyword>
<reference evidence="2 3" key="1">
    <citation type="journal article" date="2016" name="Nat. Commun.">
        <title>Extremotolerant tardigrade genome and improved radiotolerance of human cultured cells by tardigrade-unique protein.</title>
        <authorList>
            <person name="Hashimoto T."/>
            <person name="Horikawa D.D."/>
            <person name="Saito Y."/>
            <person name="Kuwahara H."/>
            <person name="Kozuka-Hata H."/>
            <person name="Shin-I T."/>
            <person name="Minakuchi Y."/>
            <person name="Ohishi K."/>
            <person name="Motoyama A."/>
            <person name="Aizu T."/>
            <person name="Enomoto A."/>
            <person name="Kondo K."/>
            <person name="Tanaka S."/>
            <person name="Hara Y."/>
            <person name="Koshikawa S."/>
            <person name="Sagara H."/>
            <person name="Miura T."/>
            <person name="Yokobori S."/>
            <person name="Miyagawa K."/>
            <person name="Suzuki Y."/>
            <person name="Kubo T."/>
            <person name="Oyama M."/>
            <person name="Kohara Y."/>
            <person name="Fujiyama A."/>
            <person name="Arakawa K."/>
            <person name="Katayama T."/>
            <person name="Toyoda A."/>
            <person name="Kunieda T."/>
        </authorList>
    </citation>
    <scope>NUCLEOTIDE SEQUENCE [LARGE SCALE GENOMIC DNA]</scope>
    <source>
        <strain evidence="2 3">YOKOZUNA-1</strain>
    </source>
</reference>
<feature type="compositionally biased region" description="Polar residues" evidence="1">
    <location>
        <begin position="93"/>
        <end position="102"/>
    </location>
</feature>
<organism evidence="2 3">
    <name type="scientific">Ramazzottius varieornatus</name>
    <name type="common">Water bear</name>
    <name type="synonym">Tardigrade</name>
    <dbReference type="NCBI Taxonomy" id="947166"/>
    <lineage>
        <taxon>Eukaryota</taxon>
        <taxon>Metazoa</taxon>
        <taxon>Ecdysozoa</taxon>
        <taxon>Tardigrada</taxon>
        <taxon>Eutardigrada</taxon>
        <taxon>Parachela</taxon>
        <taxon>Hypsibioidea</taxon>
        <taxon>Ramazzottiidae</taxon>
        <taxon>Ramazzottius</taxon>
    </lineage>
</organism>
<evidence type="ECO:0000313" key="3">
    <source>
        <dbReference type="Proteomes" id="UP000186922"/>
    </source>
</evidence>
<evidence type="ECO:0000313" key="2">
    <source>
        <dbReference type="EMBL" id="GAU92854.1"/>
    </source>
</evidence>
<name>A0A1D1UT45_RAMVA</name>